<dbReference type="GO" id="GO:0012505">
    <property type="term" value="C:endomembrane system"/>
    <property type="evidence" value="ECO:0007669"/>
    <property type="project" value="UniProtKB-SubCell"/>
</dbReference>
<feature type="domain" description="SAC" evidence="4">
    <location>
        <begin position="145"/>
        <end position="491"/>
    </location>
</feature>
<dbReference type="RefSeq" id="XP_056037483.1">
    <property type="nucleotide sequence ID" value="XM_056182581.1"/>
</dbReference>
<evidence type="ECO:0000259" key="4">
    <source>
        <dbReference type="PROSITE" id="PS50275"/>
    </source>
</evidence>
<dbReference type="Proteomes" id="UP001212411">
    <property type="component" value="Chromosome 2"/>
</dbReference>
<dbReference type="EMBL" id="CP115612">
    <property type="protein sequence ID" value="WBW73240.1"/>
    <property type="molecule type" value="Genomic_DNA"/>
</dbReference>
<dbReference type="GeneID" id="80877270"/>
<name>A0AAE9WCC6_9SCHI</name>
<dbReference type="PROSITE" id="PS50275">
    <property type="entry name" value="SAC"/>
    <property type="match status" value="1"/>
</dbReference>
<dbReference type="KEGG" id="som:SOMG_03794"/>
<sequence>MPATTQDEPLVKYALYKFKKTYLIVGENATALSFRVLKINPSEFETNISIENVNGTFDKNELSEFFRNEEGNGSEGKITFILNAYAILGLTRFTSSYYLYLCIARKTVAVVGGHSIYHVDNTRFIELYPNRRNQSYTERKCLSSIEKVDLARTFYYSYSYDLSQTVQYSFTHPIPKHQVRDMFVWNWSMLQPILETVGVDSPWCIPLIHGFVDQAKLSVYGKPIIVTLIARRSRHFAGARFLRRGIRDDGYVANEVETEQIVFDGSVSSFPVSSSAPGIPCYTSYVQHRGSIPLRWSQEFSNITPKPPIGITVNDPFYSAAALHFDRLFGHYGAPCIVLNLVKSNEKVKRESLLLNEFEWAINYLNQFLDPSKKIQYIGWDMSAASKRKTPVTKTLETMAYDIINKTGLFCTSNRFFRGAFQQGILRTNCVDCLDRTNAAQFVFGKCALAYQLQYLGVLDTPELVYESDAVRLLAEMYHGHGDTIALQYGGSLLVNTLDTYRKNNQWSSTSRDLIESVKRFYSNSFVDYQRQDAIDLFLGNYTVLDKDVIVGKTRISNFTEKFKNGLLVRRDYRYWWTPLYLNSSLRLKSFYSDNIQRKRPELPEYYFEELYTCNRFSSLSDVLLQNMISTLNFAPLSLLPLLRKSLLPVSYTGIGIESPSFNPFIPRTDQKLDFKYEKPSSDSNEDEEGEKFKRVSLYKWLFNSEDKLQEHKPKQQAKLPSVNKDSKLLNKEAKHLDFKIPSADMNAYKKHFQFGSIVTQPLEKYQTMNTQDRAAYMNYTNVLDNLKEVKEKDFTIYQDFVNTAHMEDDEDTLSKGDYTEQIAFYSAWIADYKAA</sequence>
<keyword evidence="3" id="KW-0472">Membrane</keyword>
<dbReference type="PANTHER" id="PTHR45738:SF5">
    <property type="entry name" value="POLYPHOSPHOINOSITIDE PHOSPHATASE"/>
    <property type="match status" value="1"/>
</dbReference>
<dbReference type="InterPro" id="IPR002013">
    <property type="entry name" value="SAC_dom"/>
</dbReference>
<evidence type="ECO:0000256" key="1">
    <source>
        <dbReference type="ARBA" id="ARBA00004308"/>
    </source>
</evidence>
<comment type="subcellular location">
    <subcellularLocation>
        <location evidence="1">Endomembrane system</location>
    </subcellularLocation>
</comment>
<keyword evidence="6" id="KW-1185">Reference proteome</keyword>
<dbReference type="GO" id="GO:0046856">
    <property type="term" value="P:phosphatidylinositol dephosphorylation"/>
    <property type="evidence" value="ECO:0007669"/>
    <property type="project" value="InterPro"/>
</dbReference>
<reference evidence="5 6" key="1">
    <citation type="journal article" date="2023" name="G3 (Bethesda)">
        <title>A high-quality reference genome for the fission yeast Schizosaccharomyces osmophilus.</title>
        <authorList>
            <person name="Jia G.S."/>
            <person name="Zhang W.C."/>
            <person name="Liang Y."/>
            <person name="Liu X.H."/>
            <person name="Rhind N."/>
            <person name="Pidoux A."/>
            <person name="Brysch-Herzberg M."/>
            <person name="Du L.L."/>
        </authorList>
    </citation>
    <scope>NUCLEOTIDE SEQUENCE [LARGE SCALE GENOMIC DNA]</scope>
    <source>
        <strain evidence="5 6">CBS 15793</strain>
    </source>
</reference>
<dbReference type="GO" id="GO:0043813">
    <property type="term" value="F:phosphatidylinositol-3,5-bisphosphate 5-phosphatase activity"/>
    <property type="evidence" value="ECO:0007669"/>
    <property type="project" value="InterPro"/>
</dbReference>
<dbReference type="InterPro" id="IPR043573">
    <property type="entry name" value="Fig4-like"/>
</dbReference>
<organism evidence="5 6">
    <name type="scientific">Schizosaccharomyces osmophilus</name>
    <dbReference type="NCBI Taxonomy" id="2545709"/>
    <lineage>
        <taxon>Eukaryota</taxon>
        <taxon>Fungi</taxon>
        <taxon>Dikarya</taxon>
        <taxon>Ascomycota</taxon>
        <taxon>Taphrinomycotina</taxon>
        <taxon>Schizosaccharomycetes</taxon>
        <taxon>Schizosaccharomycetales</taxon>
        <taxon>Schizosaccharomycetaceae</taxon>
        <taxon>Schizosaccharomyces</taxon>
    </lineage>
</organism>
<protein>
    <submittedName>
        <fullName evidence="5">Inositol polyphosphate phosphatase Fig4</fullName>
    </submittedName>
</protein>
<evidence type="ECO:0000256" key="2">
    <source>
        <dbReference type="ARBA" id="ARBA00022801"/>
    </source>
</evidence>
<evidence type="ECO:0000313" key="6">
    <source>
        <dbReference type="Proteomes" id="UP001212411"/>
    </source>
</evidence>
<proteinExistence type="predicted"/>
<gene>
    <name evidence="5" type="primary">fig4</name>
    <name evidence="5" type="ORF">SOMG_03794</name>
</gene>
<evidence type="ECO:0000256" key="3">
    <source>
        <dbReference type="ARBA" id="ARBA00023136"/>
    </source>
</evidence>
<dbReference type="Pfam" id="PF02383">
    <property type="entry name" value="Syja_N"/>
    <property type="match status" value="1"/>
</dbReference>
<dbReference type="PANTHER" id="PTHR45738">
    <property type="entry name" value="POLYPHOSPHOINOSITIDE PHOSPHATASE"/>
    <property type="match status" value="1"/>
</dbReference>
<dbReference type="AlphaFoldDB" id="A0AAE9WCC6"/>
<accession>A0AAE9WCC6</accession>
<keyword evidence="2" id="KW-0378">Hydrolase</keyword>
<evidence type="ECO:0000313" key="5">
    <source>
        <dbReference type="EMBL" id="WBW73240.1"/>
    </source>
</evidence>